<protein>
    <submittedName>
        <fullName evidence="2">Uncharacterized protein</fullName>
    </submittedName>
</protein>
<keyword evidence="3" id="KW-1185">Reference proteome</keyword>
<evidence type="ECO:0000313" key="3">
    <source>
        <dbReference type="Proteomes" id="UP001054945"/>
    </source>
</evidence>
<evidence type="ECO:0000256" key="1">
    <source>
        <dbReference type="SAM" id="MobiDB-lite"/>
    </source>
</evidence>
<sequence length="115" mass="12960">MIFFLDSRNTKLEEVFLPKFDRKYHSSHKNAPGHLKSIFNSLQQIGHFSGRNGHDSNSGRSTEKRRSQIPTFLLRSGRREGGGGVTEVPQLQGLVFAATREDQPNSETDSSEERS</sequence>
<comment type="caution">
    <text evidence="2">The sequence shown here is derived from an EMBL/GenBank/DDBJ whole genome shotgun (WGS) entry which is preliminary data.</text>
</comment>
<feature type="region of interest" description="Disordered" evidence="1">
    <location>
        <begin position="44"/>
        <end position="115"/>
    </location>
</feature>
<proteinExistence type="predicted"/>
<dbReference type="AlphaFoldDB" id="A0AAV4TEM6"/>
<name>A0AAV4TEM6_CAEEX</name>
<evidence type="ECO:0000313" key="2">
    <source>
        <dbReference type="EMBL" id="GIY43841.1"/>
    </source>
</evidence>
<gene>
    <name evidence="2" type="ORF">CEXT_69581</name>
</gene>
<reference evidence="2 3" key="1">
    <citation type="submission" date="2021-06" db="EMBL/GenBank/DDBJ databases">
        <title>Caerostris extrusa draft genome.</title>
        <authorList>
            <person name="Kono N."/>
            <person name="Arakawa K."/>
        </authorList>
    </citation>
    <scope>NUCLEOTIDE SEQUENCE [LARGE SCALE GENOMIC DNA]</scope>
</reference>
<dbReference type="Proteomes" id="UP001054945">
    <property type="component" value="Unassembled WGS sequence"/>
</dbReference>
<dbReference type="EMBL" id="BPLR01011043">
    <property type="protein sequence ID" value="GIY43841.1"/>
    <property type="molecule type" value="Genomic_DNA"/>
</dbReference>
<accession>A0AAV4TEM6</accession>
<organism evidence="2 3">
    <name type="scientific">Caerostris extrusa</name>
    <name type="common">Bark spider</name>
    <name type="synonym">Caerostris bankana</name>
    <dbReference type="NCBI Taxonomy" id="172846"/>
    <lineage>
        <taxon>Eukaryota</taxon>
        <taxon>Metazoa</taxon>
        <taxon>Ecdysozoa</taxon>
        <taxon>Arthropoda</taxon>
        <taxon>Chelicerata</taxon>
        <taxon>Arachnida</taxon>
        <taxon>Araneae</taxon>
        <taxon>Araneomorphae</taxon>
        <taxon>Entelegynae</taxon>
        <taxon>Araneoidea</taxon>
        <taxon>Araneidae</taxon>
        <taxon>Caerostris</taxon>
    </lineage>
</organism>